<comment type="caution">
    <text evidence="4">The sequence shown here is derived from an EMBL/GenBank/DDBJ whole genome shotgun (WGS) entry which is preliminary data.</text>
</comment>
<dbReference type="PANTHER" id="PTHR33050:SF7">
    <property type="entry name" value="RIBONUCLEASE H"/>
    <property type="match status" value="1"/>
</dbReference>
<dbReference type="Pfam" id="PF00078">
    <property type="entry name" value="RVT_1"/>
    <property type="match status" value="1"/>
</dbReference>
<dbReference type="GO" id="GO:0015074">
    <property type="term" value="P:DNA integration"/>
    <property type="evidence" value="ECO:0007669"/>
    <property type="project" value="InterPro"/>
</dbReference>
<dbReference type="Proteomes" id="UP000518752">
    <property type="component" value="Unassembled WGS sequence"/>
</dbReference>
<evidence type="ECO:0000259" key="3">
    <source>
        <dbReference type="PROSITE" id="PS50878"/>
    </source>
</evidence>
<dbReference type="SUPFAM" id="SSF56349">
    <property type="entry name" value="DNA breaking-rejoining enzymes"/>
    <property type="match status" value="1"/>
</dbReference>
<dbReference type="InterPro" id="IPR011010">
    <property type="entry name" value="DNA_brk_join_enz"/>
</dbReference>
<dbReference type="Gene3D" id="3.30.70.270">
    <property type="match status" value="1"/>
</dbReference>
<dbReference type="SUPFAM" id="SSF47823">
    <property type="entry name" value="lambda integrase-like, N-terminal domain"/>
    <property type="match status" value="1"/>
</dbReference>
<evidence type="ECO:0000256" key="1">
    <source>
        <dbReference type="ARBA" id="ARBA00023125"/>
    </source>
</evidence>
<dbReference type="Gene3D" id="3.10.10.10">
    <property type="entry name" value="HIV Type 1 Reverse Transcriptase, subunit A, domain 1"/>
    <property type="match status" value="1"/>
</dbReference>
<dbReference type="InterPro" id="IPR043502">
    <property type="entry name" value="DNA/RNA_pol_sf"/>
</dbReference>
<keyword evidence="2" id="KW-0233">DNA recombination</keyword>
<dbReference type="InterPro" id="IPR052055">
    <property type="entry name" value="Hepadnavirus_pol/RT"/>
</dbReference>
<dbReference type="InterPro" id="IPR000477">
    <property type="entry name" value="RT_dom"/>
</dbReference>
<dbReference type="GO" id="GO:0003677">
    <property type="term" value="F:DNA binding"/>
    <property type="evidence" value="ECO:0007669"/>
    <property type="project" value="UniProtKB-KW"/>
</dbReference>
<evidence type="ECO:0000313" key="5">
    <source>
        <dbReference type="Proteomes" id="UP000518752"/>
    </source>
</evidence>
<keyword evidence="1" id="KW-0238">DNA-binding</keyword>
<dbReference type="GO" id="GO:0006310">
    <property type="term" value="P:DNA recombination"/>
    <property type="evidence" value="ECO:0007669"/>
    <property type="project" value="UniProtKB-KW"/>
</dbReference>
<evidence type="ECO:0000256" key="2">
    <source>
        <dbReference type="ARBA" id="ARBA00023172"/>
    </source>
</evidence>
<dbReference type="InterPro" id="IPR010998">
    <property type="entry name" value="Integrase_recombinase_N"/>
</dbReference>
<reference evidence="4 5" key="1">
    <citation type="journal article" date="2020" name="ISME J.">
        <title>Uncovering the hidden diversity of litter-decomposition mechanisms in mushroom-forming fungi.</title>
        <authorList>
            <person name="Floudas D."/>
            <person name="Bentzer J."/>
            <person name="Ahren D."/>
            <person name="Johansson T."/>
            <person name="Persson P."/>
            <person name="Tunlid A."/>
        </authorList>
    </citation>
    <scope>NUCLEOTIDE SEQUENCE [LARGE SCALE GENOMIC DNA]</scope>
    <source>
        <strain evidence="4 5">CBS 406.79</strain>
    </source>
</reference>
<keyword evidence="5" id="KW-1185">Reference proteome</keyword>
<dbReference type="PANTHER" id="PTHR33050">
    <property type="entry name" value="REVERSE TRANSCRIPTASE DOMAIN-CONTAINING PROTEIN"/>
    <property type="match status" value="1"/>
</dbReference>
<accession>A0A8H5MGZ5</accession>
<proteinExistence type="predicted"/>
<dbReference type="SUPFAM" id="SSF56672">
    <property type="entry name" value="DNA/RNA polymerases"/>
    <property type="match status" value="1"/>
</dbReference>
<gene>
    <name evidence="4" type="ORF">D9757_000002</name>
</gene>
<dbReference type="OrthoDB" id="3067625at2759"/>
<dbReference type="InterPro" id="IPR013762">
    <property type="entry name" value="Integrase-like_cat_sf"/>
</dbReference>
<dbReference type="Gene3D" id="1.10.443.10">
    <property type="entry name" value="Intergrase catalytic core"/>
    <property type="match status" value="1"/>
</dbReference>
<sequence>MVVGVVSKKHNSSKLRLINHLSWPHDSSVNDGIADSEASIGYDMFEKAVRDLIASGRGSLLAKLDLKDAFRHIPLRAADWHLFGISWGCKFYYSLVLTFGLKNAPYIFNLFAEALHWIIQRHIPANLRHYLDDFLLIFSPDFDPSRANAAIEWVMSLGAELGLNFQLSKTVWPTRVIEFLGLILDSSRMEARLPEFKLETLRSLLDTWASKSTCTLLDAQQLSGYLQFCSQVIPHSRIFLRRLFNFEAKFSSPFSRRRIPSGVHSDLAWWRVFSVHWNGVRILSPSASVSVWTDASGVKGIGGVIGNAWFGTRVPRRFRARDIQFKELFAVLHAILCWGNCWSGKHVVFYGDNQAVVQWLVTVQPSIRAGSTPTPNILLDPIPSEWYQAHSNLSPRVAFYLFHGIASSTRKTYSSGQRSYIDFIRTRPALCSSPGQYLPATVPGILEWVSSLGDRALQPKTIKSYLSSVRSLHVDAGLPFDACESPTVQRLIRGIKRYYGEKARNPKLPVTAALMDKLASFRYVSFGRDEANFDAAYKLAWSGFLRCGEFTVGDKEIFNPAVHLTRACIQFLPSIEAPTHIRLTLPESKTDPFRKGVSIIVAAVPHSRFCAVTALKQLFVAHPLPLDSPLFSMVDGRSMTRSFFISTLKSRLLSIGVDPAGYSGHSFRRGAATSAAAAGYSDYEIQLLGRWRSDAYKLYLDVPVGRLLHLSARLHVAAAAQAQLPEPLALHFALGAVA</sequence>
<dbReference type="InterPro" id="IPR043128">
    <property type="entry name" value="Rev_trsase/Diguanyl_cyclase"/>
</dbReference>
<organism evidence="4 5">
    <name type="scientific">Collybiopsis confluens</name>
    <dbReference type="NCBI Taxonomy" id="2823264"/>
    <lineage>
        <taxon>Eukaryota</taxon>
        <taxon>Fungi</taxon>
        <taxon>Dikarya</taxon>
        <taxon>Basidiomycota</taxon>
        <taxon>Agaricomycotina</taxon>
        <taxon>Agaricomycetes</taxon>
        <taxon>Agaricomycetidae</taxon>
        <taxon>Agaricales</taxon>
        <taxon>Marasmiineae</taxon>
        <taxon>Omphalotaceae</taxon>
        <taxon>Collybiopsis</taxon>
    </lineage>
</organism>
<name>A0A8H5MGZ5_9AGAR</name>
<protein>
    <recommendedName>
        <fullName evidence="3">Reverse transcriptase domain-containing protein</fullName>
    </recommendedName>
</protein>
<dbReference type="PROSITE" id="PS50878">
    <property type="entry name" value="RT_POL"/>
    <property type="match status" value="1"/>
</dbReference>
<dbReference type="Gene3D" id="1.10.150.130">
    <property type="match status" value="1"/>
</dbReference>
<dbReference type="AlphaFoldDB" id="A0A8H5MGZ5"/>
<evidence type="ECO:0000313" key="4">
    <source>
        <dbReference type="EMBL" id="KAF5393592.1"/>
    </source>
</evidence>
<dbReference type="EMBL" id="JAACJN010000001">
    <property type="protein sequence ID" value="KAF5393592.1"/>
    <property type="molecule type" value="Genomic_DNA"/>
</dbReference>
<feature type="domain" description="Reverse transcriptase" evidence="3">
    <location>
        <begin position="1"/>
        <end position="184"/>
    </location>
</feature>